<dbReference type="Pfam" id="PF00697">
    <property type="entry name" value="PRAI"/>
    <property type="match status" value="1"/>
</dbReference>
<dbReference type="EC" id="5.3.1.24" evidence="4 10"/>
<dbReference type="InterPro" id="IPR001240">
    <property type="entry name" value="PRAI_dom"/>
</dbReference>
<evidence type="ECO:0000256" key="3">
    <source>
        <dbReference type="ARBA" id="ARBA00007571"/>
    </source>
</evidence>
<dbReference type="InterPro" id="IPR044643">
    <property type="entry name" value="TrpF_fam"/>
</dbReference>
<evidence type="ECO:0000256" key="8">
    <source>
        <dbReference type="ARBA" id="ARBA00023141"/>
    </source>
</evidence>
<dbReference type="CDD" id="cd00405">
    <property type="entry name" value="PRAI"/>
    <property type="match status" value="1"/>
</dbReference>
<feature type="domain" description="N-(5'phosphoribosyl) anthranilate isomerase (PRAI)" evidence="11">
    <location>
        <begin position="3"/>
        <end position="195"/>
    </location>
</feature>
<evidence type="ECO:0000256" key="4">
    <source>
        <dbReference type="ARBA" id="ARBA00012572"/>
    </source>
</evidence>
<dbReference type="NCBIfam" id="NF002298">
    <property type="entry name" value="PRK01222.1-4"/>
    <property type="match status" value="1"/>
</dbReference>
<comment type="caution">
    <text evidence="12">The sequence shown here is derived from an EMBL/GenBank/DDBJ whole genome shotgun (WGS) entry which is preliminary data.</text>
</comment>
<keyword evidence="8 10" id="KW-0057">Aromatic amino acid biosynthesis</keyword>
<evidence type="ECO:0000313" key="13">
    <source>
        <dbReference type="Proteomes" id="UP000233375"/>
    </source>
</evidence>
<keyword evidence="13" id="KW-1185">Reference proteome</keyword>
<dbReference type="InterPro" id="IPR013785">
    <property type="entry name" value="Aldolase_TIM"/>
</dbReference>
<dbReference type="EMBL" id="PISE01000019">
    <property type="protein sequence ID" value="PKG23803.1"/>
    <property type="molecule type" value="Genomic_DNA"/>
</dbReference>
<evidence type="ECO:0000256" key="7">
    <source>
        <dbReference type="ARBA" id="ARBA00022822"/>
    </source>
</evidence>
<dbReference type="OrthoDB" id="9786954at2"/>
<dbReference type="Proteomes" id="UP000233375">
    <property type="component" value="Unassembled WGS sequence"/>
</dbReference>
<comment type="similarity">
    <text evidence="3 10">Belongs to the TrpF family.</text>
</comment>
<keyword evidence="6 10" id="KW-0028">Amino-acid biosynthesis</keyword>
<evidence type="ECO:0000256" key="6">
    <source>
        <dbReference type="ARBA" id="ARBA00022605"/>
    </source>
</evidence>
<dbReference type="SUPFAM" id="SSF51366">
    <property type="entry name" value="Ribulose-phoshate binding barrel"/>
    <property type="match status" value="1"/>
</dbReference>
<dbReference type="RefSeq" id="WP_101177034.1">
    <property type="nucleotide sequence ID" value="NZ_PISE01000019.1"/>
</dbReference>
<evidence type="ECO:0000256" key="5">
    <source>
        <dbReference type="ARBA" id="ARBA00022272"/>
    </source>
</evidence>
<dbReference type="FunFam" id="3.20.20.70:FF:000075">
    <property type="entry name" value="Tryptophan biosynthesis protein TRP1"/>
    <property type="match status" value="1"/>
</dbReference>
<dbReference type="Gene3D" id="3.20.20.70">
    <property type="entry name" value="Aldolase class I"/>
    <property type="match status" value="1"/>
</dbReference>
<evidence type="ECO:0000256" key="1">
    <source>
        <dbReference type="ARBA" id="ARBA00001164"/>
    </source>
</evidence>
<organism evidence="12 13">
    <name type="scientific">Niallia nealsonii</name>
    <dbReference type="NCBI Taxonomy" id="115979"/>
    <lineage>
        <taxon>Bacteria</taxon>
        <taxon>Bacillati</taxon>
        <taxon>Bacillota</taxon>
        <taxon>Bacilli</taxon>
        <taxon>Bacillales</taxon>
        <taxon>Bacillaceae</taxon>
        <taxon>Niallia</taxon>
    </lineage>
</organism>
<evidence type="ECO:0000256" key="9">
    <source>
        <dbReference type="ARBA" id="ARBA00023235"/>
    </source>
</evidence>
<reference evidence="12 13" key="1">
    <citation type="journal article" date="2003" name="Int. J. Syst. Evol. Microbiol.">
        <title>Bacillus nealsonii sp. nov., isolated from a spacecraft-assembly facility, whose spores are gamma-radiation resistant.</title>
        <authorList>
            <person name="Venkateswaran K."/>
            <person name="Kempf M."/>
            <person name="Chen F."/>
            <person name="Satomi M."/>
            <person name="Nicholson W."/>
            <person name="Kern R."/>
        </authorList>
    </citation>
    <scope>NUCLEOTIDE SEQUENCE [LARGE SCALE GENOMIC DNA]</scope>
    <source>
        <strain evidence="12 13">FO-92</strain>
    </source>
</reference>
<gene>
    <name evidence="10" type="primary">trpF</name>
    <name evidence="12" type="ORF">CWS01_09890</name>
</gene>
<dbReference type="UniPathway" id="UPA00035">
    <property type="reaction ID" value="UER00042"/>
</dbReference>
<protein>
    <recommendedName>
        <fullName evidence="5 10">N-(5'-phosphoribosyl)anthranilate isomerase</fullName>
        <shortName evidence="10">PRAI</shortName>
        <ecNumber evidence="4 10">5.3.1.24</ecNumber>
    </recommendedName>
</protein>
<evidence type="ECO:0000313" key="12">
    <source>
        <dbReference type="EMBL" id="PKG23803.1"/>
    </source>
</evidence>
<dbReference type="AlphaFoldDB" id="A0A2N0Z2Q5"/>
<evidence type="ECO:0000256" key="10">
    <source>
        <dbReference type="HAMAP-Rule" id="MF_00135"/>
    </source>
</evidence>
<keyword evidence="9 10" id="KW-0413">Isomerase</keyword>
<dbReference type="HAMAP" id="MF_00135">
    <property type="entry name" value="PRAI"/>
    <property type="match status" value="1"/>
</dbReference>
<comment type="pathway">
    <text evidence="2 10">Amino-acid biosynthesis; L-tryptophan biosynthesis; L-tryptophan from chorismate: step 3/5.</text>
</comment>
<comment type="catalytic activity">
    <reaction evidence="1 10">
        <text>N-(5-phospho-beta-D-ribosyl)anthranilate = 1-(2-carboxyphenylamino)-1-deoxy-D-ribulose 5-phosphate</text>
        <dbReference type="Rhea" id="RHEA:21540"/>
        <dbReference type="ChEBI" id="CHEBI:18277"/>
        <dbReference type="ChEBI" id="CHEBI:58613"/>
        <dbReference type="EC" id="5.3.1.24"/>
    </reaction>
</comment>
<keyword evidence="7 10" id="KW-0822">Tryptophan biosynthesis</keyword>
<name>A0A2N0Z2Q5_9BACI</name>
<dbReference type="PANTHER" id="PTHR42894">
    <property type="entry name" value="N-(5'-PHOSPHORIBOSYL)ANTHRANILATE ISOMERASE"/>
    <property type="match status" value="1"/>
</dbReference>
<accession>A0A2N0Z2Q5</accession>
<dbReference type="GO" id="GO:0000162">
    <property type="term" value="P:L-tryptophan biosynthetic process"/>
    <property type="evidence" value="ECO:0007669"/>
    <property type="project" value="UniProtKB-UniRule"/>
</dbReference>
<evidence type="ECO:0000259" key="11">
    <source>
        <dbReference type="Pfam" id="PF00697"/>
    </source>
</evidence>
<proteinExistence type="inferred from homology"/>
<dbReference type="GO" id="GO:0004640">
    <property type="term" value="F:phosphoribosylanthranilate isomerase activity"/>
    <property type="evidence" value="ECO:0007669"/>
    <property type="project" value="UniProtKB-UniRule"/>
</dbReference>
<dbReference type="PANTHER" id="PTHR42894:SF1">
    <property type="entry name" value="N-(5'-PHOSPHORIBOSYL)ANTHRANILATE ISOMERASE"/>
    <property type="match status" value="1"/>
</dbReference>
<evidence type="ECO:0000256" key="2">
    <source>
        <dbReference type="ARBA" id="ARBA00004664"/>
    </source>
</evidence>
<dbReference type="InterPro" id="IPR011060">
    <property type="entry name" value="RibuloseP-bd_barrel"/>
</dbReference>
<sequence>MGAKICGITDKEAAKCAVENGAKAVGFVFAKSKRKISPEDAKEIIKELPENIWKVGVFVNESKKKIDEITNISGINVIQLHGDESNEFASQFTLPVIKAFSIQSEEDLKAVQAFECDYVLLDSPREIYHGGNGKTFDWTMLKDYDFKGKKVILAGGLDADNIKEALEMVQPDLVDVSSGVETDGKKDFKKIRDFLSIVNLDKQ</sequence>